<dbReference type="InterPro" id="IPR029056">
    <property type="entry name" value="Ribokinase-like"/>
</dbReference>
<dbReference type="PROSITE" id="PS51385">
    <property type="entry name" value="YJEF_N"/>
    <property type="match status" value="1"/>
</dbReference>
<dbReference type="InterPro" id="IPR036652">
    <property type="entry name" value="YjeF_N_dom_sf"/>
</dbReference>
<comment type="function">
    <text evidence="18">Catalyzes the epimerization of the S- and R-forms of NAD(P)HX, a damaged form of NAD(P)H that is a result of enzymatic or heat-dependent hydration. This is a prerequisite for the S-specific NAD(P)H-hydrate dehydratase to allow the repair of both epimers of NAD(P)HX.</text>
</comment>
<evidence type="ECO:0000256" key="9">
    <source>
        <dbReference type="ARBA" id="ARBA00022958"/>
    </source>
</evidence>
<comment type="similarity">
    <text evidence="18">Belongs to the NnrE/AIBP family.</text>
</comment>
<dbReference type="HAMAP" id="MF_01966">
    <property type="entry name" value="NADHX_epimerase"/>
    <property type="match status" value="1"/>
</dbReference>
<evidence type="ECO:0000259" key="21">
    <source>
        <dbReference type="PROSITE" id="PS51385"/>
    </source>
</evidence>
<comment type="caution">
    <text evidence="18">Lacks conserved residue(s) required for the propagation of feature annotation.</text>
</comment>
<evidence type="ECO:0000256" key="7">
    <source>
        <dbReference type="ARBA" id="ARBA00022840"/>
    </source>
</evidence>
<evidence type="ECO:0000256" key="19">
    <source>
        <dbReference type="PIRNR" id="PIRNR017184"/>
    </source>
</evidence>
<evidence type="ECO:0000256" key="17">
    <source>
        <dbReference type="HAMAP-Rule" id="MF_01965"/>
    </source>
</evidence>
<dbReference type="RefSeq" id="WP_277443297.1">
    <property type="nucleotide sequence ID" value="NZ_JAKOAV010000009.1"/>
</dbReference>
<dbReference type="InterPro" id="IPR030677">
    <property type="entry name" value="Nnr"/>
</dbReference>
<dbReference type="PIRSF" id="PIRSF017184">
    <property type="entry name" value="Nnr"/>
    <property type="match status" value="1"/>
</dbReference>
<feature type="binding site" evidence="17">
    <location>
        <begin position="425"/>
        <end position="429"/>
    </location>
    <ligand>
        <name>AMP</name>
        <dbReference type="ChEBI" id="CHEBI:456215"/>
    </ligand>
</feature>
<dbReference type="Pfam" id="PF03853">
    <property type="entry name" value="YjeF_N"/>
    <property type="match status" value="1"/>
</dbReference>
<dbReference type="CDD" id="cd01171">
    <property type="entry name" value="YXKO-related"/>
    <property type="match status" value="1"/>
</dbReference>
<evidence type="ECO:0000256" key="15">
    <source>
        <dbReference type="ARBA" id="ARBA00048238"/>
    </source>
</evidence>
<feature type="binding site" evidence="17">
    <location>
        <position position="337"/>
    </location>
    <ligand>
        <name>(6S)-NADPHX</name>
        <dbReference type="ChEBI" id="CHEBI:64076"/>
    </ligand>
</feature>
<reference evidence="22" key="1">
    <citation type="submission" date="2022-02" db="EMBL/GenBank/DDBJ databases">
        <authorList>
            <person name="Leng L."/>
        </authorList>
    </citation>
    <scope>NUCLEOTIDE SEQUENCE</scope>
    <source>
        <strain evidence="22">JI</strain>
    </source>
</reference>
<evidence type="ECO:0000256" key="2">
    <source>
        <dbReference type="ARBA" id="ARBA00000909"/>
    </source>
</evidence>
<feature type="binding site" evidence="18">
    <location>
        <position position="131"/>
    </location>
    <ligand>
        <name>K(+)</name>
        <dbReference type="ChEBI" id="CHEBI:29103"/>
    </ligand>
</feature>
<comment type="function">
    <text evidence="17">Catalyzes the dehydration of the S-form of NAD(P)HX at the expense of ADP, which is converted to AMP. Together with NAD(P)HX epimerase, which catalyzes the epimerization of the S- and R-forms, the enzyme allows the repair of both epimers of NAD(P)HX, a damaged form of NAD(P)H that is a result of enzymatic or heat-dependent hydration.</text>
</comment>
<dbReference type="Proteomes" id="UP001154312">
    <property type="component" value="Unassembled WGS sequence"/>
</dbReference>
<dbReference type="FunFam" id="3.40.50.10260:FF:000003">
    <property type="entry name" value="Multifunctional fusion protein"/>
    <property type="match status" value="1"/>
</dbReference>
<dbReference type="InterPro" id="IPR000631">
    <property type="entry name" value="CARKD"/>
</dbReference>
<dbReference type="PROSITE" id="PS01050">
    <property type="entry name" value="YJEF_C_2"/>
    <property type="match status" value="1"/>
</dbReference>
<feature type="binding site" evidence="18">
    <location>
        <position position="164"/>
    </location>
    <ligand>
        <name>(6S)-NADPHX</name>
        <dbReference type="ChEBI" id="CHEBI:64076"/>
    </ligand>
</feature>
<feature type="domain" description="YjeF N-terminal" evidence="21">
    <location>
        <begin position="9"/>
        <end position="221"/>
    </location>
</feature>
<evidence type="ECO:0000256" key="13">
    <source>
        <dbReference type="ARBA" id="ARBA00023268"/>
    </source>
</evidence>
<name>A0A9X4GYQ1_9FIRM</name>
<evidence type="ECO:0000256" key="3">
    <source>
        <dbReference type="ARBA" id="ARBA00006001"/>
    </source>
</evidence>
<feature type="binding site" evidence="17">
    <location>
        <position position="388"/>
    </location>
    <ligand>
        <name>(6S)-NADPHX</name>
        <dbReference type="ChEBI" id="CHEBI:64076"/>
    </ligand>
</feature>
<dbReference type="PROSITE" id="PS51383">
    <property type="entry name" value="YJEF_C_3"/>
    <property type="match status" value="1"/>
</dbReference>
<dbReference type="GO" id="GO:0046496">
    <property type="term" value="P:nicotinamide nucleotide metabolic process"/>
    <property type="evidence" value="ECO:0007669"/>
    <property type="project" value="UniProtKB-UniRule"/>
</dbReference>
<dbReference type="SUPFAM" id="SSF53613">
    <property type="entry name" value="Ribokinase-like"/>
    <property type="match status" value="1"/>
</dbReference>
<comment type="catalytic activity">
    <reaction evidence="15 17 19">
        <text>(6S)-NADHX + ADP = AMP + phosphate + NADH + H(+)</text>
        <dbReference type="Rhea" id="RHEA:32223"/>
        <dbReference type="ChEBI" id="CHEBI:15378"/>
        <dbReference type="ChEBI" id="CHEBI:43474"/>
        <dbReference type="ChEBI" id="CHEBI:57945"/>
        <dbReference type="ChEBI" id="CHEBI:64074"/>
        <dbReference type="ChEBI" id="CHEBI:456215"/>
        <dbReference type="ChEBI" id="CHEBI:456216"/>
        <dbReference type="EC" id="4.2.1.136"/>
    </reaction>
</comment>
<proteinExistence type="inferred from homology"/>
<evidence type="ECO:0000256" key="11">
    <source>
        <dbReference type="ARBA" id="ARBA00023235"/>
    </source>
</evidence>
<keyword evidence="7 17" id="KW-0067">ATP-binding</keyword>
<dbReference type="GO" id="GO:0110051">
    <property type="term" value="P:metabolite repair"/>
    <property type="evidence" value="ECO:0007669"/>
    <property type="project" value="TreeGrafter"/>
</dbReference>
<dbReference type="SUPFAM" id="SSF64153">
    <property type="entry name" value="YjeF N-terminal domain-like"/>
    <property type="match status" value="1"/>
</dbReference>
<comment type="cofactor">
    <cofactor evidence="18 19">
        <name>K(+)</name>
        <dbReference type="ChEBI" id="CHEBI:29103"/>
    </cofactor>
    <text evidence="18 19">Binds 1 potassium ion per subunit.</text>
</comment>
<dbReference type="Gene3D" id="3.40.50.10260">
    <property type="entry name" value="YjeF N-terminal domain"/>
    <property type="match status" value="1"/>
</dbReference>
<feature type="binding site" evidence="17">
    <location>
        <position position="454"/>
    </location>
    <ligand>
        <name>AMP</name>
        <dbReference type="ChEBI" id="CHEBI:456215"/>
    </ligand>
</feature>
<comment type="similarity">
    <text evidence="3 19">In the N-terminal section; belongs to the NnrE/AIBP family.</text>
</comment>
<dbReference type="NCBIfam" id="TIGR00197">
    <property type="entry name" value="yjeF_nterm"/>
    <property type="match status" value="1"/>
</dbReference>
<keyword evidence="10 17" id="KW-0520">NAD</keyword>
<dbReference type="PANTHER" id="PTHR12592:SF0">
    <property type="entry name" value="ATP-DEPENDENT (S)-NAD(P)H-HYDRATE DEHYDRATASE"/>
    <property type="match status" value="1"/>
</dbReference>
<keyword evidence="11 18" id="KW-0413">Isomerase</keyword>
<organism evidence="22 23">
    <name type="scientific">Pelotomaculum isophthalicicum JI</name>
    <dbReference type="NCBI Taxonomy" id="947010"/>
    <lineage>
        <taxon>Bacteria</taxon>
        <taxon>Bacillati</taxon>
        <taxon>Bacillota</taxon>
        <taxon>Clostridia</taxon>
        <taxon>Eubacteriales</taxon>
        <taxon>Desulfotomaculaceae</taxon>
        <taxon>Pelotomaculum</taxon>
    </lineage>
</organism>
<feature type="binding site" evidence="18">
    <location>
        <position position="60"/>
    </location>
    <ligand>
        <name>K(+)</name>
        <dbReference type="ChEBI" id="CHEBI:29103"/>
    </ligand>
</feature>
<dbReference type="AlphaFoldDB" id="A0A9X4GYQ1"/>
<feature type="binding site" evidence="18">
    <location>
        <position position="167"/>
    </location>
    <ligand>
        <name>K(+)</name>
        <dbReference type="ChEBI" id="CHEBI:29103"/>
    </ligand>
</feature>
<sequence length="518" mass="54065">MRVVTAEEMKKLDQTAIKEYKVPGLVLMENAGRQVVEVIRKVLGNVRGKVITVFVGKGNNGGDGFVIARHLLNMGAEVKVLAIAELDEITGDAATNLNIWRKMGQKVYSLQHGDGINIVRLVLMNTDLIVDAIYGTGFRGKMVEKTGRIVEVLNGSGKPIVAVDIPSGLEADTGKASGPCIQAAHTVTFALPKLGLILEPGADYAGELHVVDISIPAVLIEKEAPQRYLITGEMIKEWLSPRPSDAHKGNFGRVLVVAGSRGMTGAACLVGEAALRAGAGLVTVAVPESLHDIMESKLTEVMTVPLPDTGKGHLSRGARQNILSLLDNADVLALGPGLSTVPEVVAMVRELLPSVRIPCVIDADGLNALAGEVEILRKIQAPVVITPHPGEMARLMDVTTREIQEDRLSIAGKAATIWNVVALLKGARTVVAAPDGAIYINPTGNPGMATGGSGDVLTGVVAALIAQGLNPAQAASAGAYVHGLAGDMGARIKGMIGLTAGDILFNLPAAMMNVVGTD</sequence>
<dbReference type="Pfam" id="PF01256">
    <property type="entry name" value="Carb_kinase"/>
    <property type="match status" value="1"/>
</dbReference>
<evidence type="ECO:0000256" key="10">
    <source>
        <dbReference type="ARBA" id="ARBA00023027"/>
    </source>
</evidence>
<keyword evidence="13" id="KW-0511">Multifunctional enzyme</keyword>
<feature type="binding site" evidence="17">
    <location>
        <position position="455"/>
    </location>
    <ligand>
        <name>(6S)-NADPHX</name>
        <dbReference type="ChEBI" id="CHEBI:64076"/>
    </ligand>
</feature>
<comment type="subunit">
    <text evidence="17">Homotetramer.</text>
</comment>
<comment type="catalytic activity">
    <reaction evidence="2 18 19">
        <text>(6R)-NADPHX = (6S)-NADPHX</text>
        <dbReference type="Rhea" id="RHEA:32227"/>
        <dbReference type="ChEBI" id="CHEBI:64076"/>
        <dbReference type="ChEBI" id="CHEBI:64077"/>
        <dbReference type="EC" id="5.1.99.6"/>
    </reaction>
</comment>
<evidence type="ECO:0000256" key="14">
    <source>
        <dbReference type="ARBA" id="ARBA00025153"/>
    </source>
</evidence>
<comment type="cofactor">
    <cofactor evidence="17">
        <name>Mg(2+)</name>
        <dbReference type="ChEBI" id="CHEBI:18420"/>
    </cofactor>
</comment>
<dbReference type="HAMAP" id="MF_01965">
    <property type="entry name" value="NADHX_dehydratase"/>
    <property type="match status" value="1"/>
</dbReference>
<comment type="similarity">
    <text evidence="4 19">In the C-terminal section; belongs to the NnrD/CARKD family.</text>
</comment>
<feature type="binding site" evidence="17">
    <location>
        <position position="266"/>
    </location>
    <ligand>
        <name>(6S)-NADPHX</name>
        <dbReference type="ChEBI" id="CHEBI:64076"/>
    </ligand>
</feature>
<dbReference type="InterPro" id="IPR004443">
    <property type="entry name" value="YjeF_N_dom"/>
</dbReference>
<evidence type="ECO:0000313" key="23">
    <source>
        <dbReference type="Proteomes" id="UP001154312"/>
    </source>
</evidence>
<dbReference type="GO" id="GO:0046872">
    <property type="term" value="F:metal ion binding"/>
    <property type="evidence" value="ECO:0007669"/>
    <property type="project" value="UniProtKB-UniRule"/>
</dbReference>
<evidence type="ECO:0000313" key="22">
    <source>
        <dbReference type="EMBL" id="MDF9408017.1"/>
    </source>
</evidence>
<dbReference type="PANTHER" id="PTHR12592">
    <property type="entry name" value="ATP-DEPENDENT (S)-NAD(P)H-HYDRATE DEHYDRATASE FAMILY MEMBER"/>
    <property type="match status" value="1"/>
</dbReference>
<comment type="function">
    <text evidence="14 19">Bifunctional enzyme that catalyzes the epimerization of the S- and R-forms of NAD(P)HX and the dehydration of the S-form of NAD(P)HX at the expense of ADP, which is converted to AMP. This allows the repair of both epimers of NAD(P)HX, a damaged form of NAD(P)H that is a result of enzymatic or heat-dependent hydration.</text>
</comment>
<keyword evidence="12 17" id="KW-0456">Lyase</keyword>
<dbReference type="EMBL" id="JAKOAV010000009">
    <property type="protein sequence ID" value="MDF9408017.1"/>
    <property type="molecule type" value="Genomic_DNA"/>
</dbReference>
<keyword evidence="6 17" id="KW-0547">Nucleotide-binding</keyword>
<evidence type="ECO:0000256" key="8">
    <source>
        <dbReference type="ARBA" id="ARBA00022857"/>
    </source>
</evidence>
<dbReference type="EC" id="5.1.99.6" evidence="19"/>
<evidence type="ECO:0000256" key="4">
    <source>
        <dbReference type="ARBA" id="ARBA00009524"/>
    </source>
</evidence>
<keyword evidence="9 18" id="KW-0630">Potassium</keyword>
<feature type="binding site" evidence="18">
    <location>
        <begin position="135"/>
        <end position="141"/>
    </location>
    <ligand>
        <name>(6S)-NADPHX</name>
        <dbReference type="ChEBI" id="CHEBI:64076"/>
    </ligand>
</feature>
<dbReference type="EC" id="4.2.1.136" evidence="19"/>
<evidence type="ECO:0000259" key="20">
    <source>
        <dbReference type="PROSITE" id="PS51383"/>
    </source>
</evidence>
<dbReference type="NCBIfam" id="TIGR00196">
    <property type="entry name" value="yjeF_cterm"/>
    <property type="match status" value="1"/>
</dbReference>
<comment type="catalytic activity">
    <reaction evidence="16 17 19">
        <text>(6S)-NADPHX + ADP = AMP + phosphate + NADPH + H(+)</text>
        <dbReference type="Rhea" id="RHEA:32235"/>
        <dbReference type="ChEBI" id="CHEBI:15378"/>
        <dbReference type="ChEBI" id="CHEBI:43474"/>
        <dbReference type="ChEBI" id="CHEBI:57783"/>
        <dbReference type="ChEBI" id="CHEBI:64076"/>
        <dbReference type="ChEBI" id="CHEBI:456215"/>
        <dbReference type="ChEBI" id="CHEBI:456216"/>
        <dbReference type="EC" id="4.2.1.136"/>
    </reaction>
</comment>
<protein>
    <recommendedName>
        <fullName evidence="19">Bifunctional NAD(P)H-hydrate repair enzyme</fullName>
    </recommendedName>
    <alternativeName>
        <fullName evidence="19">Nicotinamide nucleotide repair protein</fullName>
    </alternativeName>
    <domain>
        <recommendedName>
            <fullName evidence="19">ADP-dependent (S)-NAD(P)H-hydrate dehydratase</fullName>
            <ecNumber evidence="19">4.2.1.136</ecNumber>
        </recommendedName>
        <alternativeName>
            <fullName evidence="19">ADP-dependent NAD(P)HX dehydratase</fullName>
        </alternativeName>
    </domain>
    <domain>
        <recommendedName>
            <fullName evidence="19">NAD(P)H-hydrate epimerase</fullName>
            <ecNumber evidence="19">5.1.99.6</ecNumber>
        </recommendedName>
    </domain>
</protein>
<keyword evidence="5 18" id="KW-0479">Metal-binding</keyword>
<comment type="similarity">
    <text evidence="17">Belongs to the NnrD/CARKD family.</text>
</comment>
<comment type="catalytic activity">
    <reaction evidence="1 18 19">
        <text>(6R)-NADHX = (6S)-NADHX</text>
        <dbReference type="Rhea" id="RHEA:32215"/>
        <dbReference type="ChEBI" id="CHEBI:64074"/>
        <dbReference type="ChEBI" id="CHEBI:64075"/>
        <dbReference type="EC" id="5.1.99.6"/>
    </reaction>
</comment>
<feature type="domain" description="YjeF C-terminal" evidence="20">
    <location>
        <begin position="231"/>
        <end position="514"/>
    </location>
</feature>
<keyword evidence="8 17" id="KW-0521">NADP</keyword>
<comment type="caution">
    <text evidence="22">The sequence shown here is derived from an EMBL/GenBank/DDBJ whole genome shotgun (WGS) entry which is preliminary data.</text>
</comment>
<dbReference type="Gene3D" id="3.40.1190.20">
    <property type="match status" value="1"/>
</dbReference>
<dbReference type="InterPro" id="IPR017953">
    <property type="entry name" value="Carbohydrate_kinase_pred_CS"/>
</dbReference>
<evidence type="ECO:0000256" key="16">
    <source>
        <dbReference type="ARBA" id="ARBA00049209"/>
    </source>
</evidence>
<keyword evidence="23" id="KW-1185">Reference proteome</keyword>
<evidence type="ECO:0000256" key="6">
    <source>
        <dbReference type="ARBA" id="ARBA00022741"/>
    </source>
</evidence>
<dbReference type="GO" id="GO:0005524">
    <property type="term" value="F:ATP binding"/>
    <property type="evidence" value="ECO:0007669"/>
    <property type="project" value="UniProtKB-UniRule"/>
</dbReference>
<gene>
    <name evidence="17" type="primary">nnrD</name>
    <name evidence="18" type="synonym">nnrE</name>
    <name evidence="22" type="ORF">L7E55_06530</name>
</gene>
<evidence type="ECO:0000256" key="12">
    <source>
        <dbReference type="ARBA" id="ARBA00023239"/>
    </source>
</evidence>
<accession>A0A9X4GYQ1</accession>
<dbReference type="GO" id="GO:0052855">
    <property type="term" value="F:ADP-dependent NAD(P)H-hydrate dehydratase activity"/>
    <property type="evidence" value="ECO:0007669"/>
    <property type="project" value="UniProtKB-UniRule"/>
</dbReference>
<feature type="binding site" evidence="18">
    <location>
        <begin position="59"/>
        <end position="63"/>
    </location>
    <ligand>
        <name>(6S)-NADPHX</name>
        <dbReference type="ChEBI" id="CHEBI:64076"/>
    </ligand>
</feature>
<evidence type="ECO:0000256" key="5">
    <source>
        <dbReference type="ARBA" id="ARBA00022723"/>
    </source>
</evidence>
<evidence type="ECO:0000256" key="18">
    <source>
        <dbReference type="HAMAP-Rule" id="MF_01966"/>
    </source>
</evidence>
<dbReference type="GO" id="GO:0052856">
    <property type="term" value="F:NAD(P)HX epimerase activity"/>
    <property type="evidence" value="ECO:0007669"/>
    <property type="project" value="UniProtKB-UniRule"/>
</dbReference>
<evidence type="ECO:0000256" key="1">
    <source>
        <dbReference type="ARBA" id="ARBA00000013"/>
    </source>
</evidence>